<dbReference type="EMBL" id="JACJKS010000006">
    <property type="protein sequence ID" value="MBM6948230.1"/>
    <property type="molecule type" value="Genomic_DNA"/>
</dbReference>
<reference evidence="1" key="1">
    <citation type="submission" date="2020-08" db="EMBL/GenBank/DDBJ databases">
        <authorList>
            <person name="Cejkova D."/>
            <person name="Kubasova T."/>
            <person name="Jahodarova E."/>
            <person name="Rychlik I."/>
        </authorList>
    </citation>
    <scope>NUCLEOTIDE SEQUENCE</scope>
    <source>
        <strain evidence="1">An582</strain>
    </source>
</reference>
<name>A0A938XCB1_9CLOT</name>
<organism evidence="1 2">
    <name type="scientific">Mordavella massiliensis</name>
    <dbReference type="NCBI Taxonomy" id="1871024"/>
    <lineage>
        <taxon>Bacteria</taxon>
        <taxon>Bacillati</taxon>
        <taxon>Bacillota</taxon>
        <taxon>Clostridia</taxon>
        <taxon>Eubacteriales</taxon>
        <taxon>Clostridiaceae</taxon>
        <taxon>Mordavella</taxon>
    </lineage>
</organism>
<accession>A0A938XCB1</accession>
<dbReference type="Proteomes" id="UP000705508">
    <property type="component" value="Unassembled WGS sequence"/>
</dbReference>
<dbReference type="InterPro" id="IPR031344">
    <property type="entry name" value="DUF5104"/>
</dbReference>
<evidence type="ECO:0000313" key="1">
    <source>
        <dbReference type="EMBL" id="MBM6948230.1"/>
    </source>
</evidence>
<dbReference type="Pfam" id="PF17117">
    <property type="entry name" value="DUF5104"/>
    <property type="match status" value="1"/>
</dbReference>
<proteinExistence type="predicted"/>
<gene>
    <name evidence="1" type="ORF">H6A20_06110</name>
</gene>
<protein>
    <submittedName>
        <fullName evidence="1">DUF5104 domain-containing protein</fullName>
    </submittedName>
</protein>
<dbReference type="AlphaFoldDB" id="A0A938XCB1"/>
<comment type="caution">
    <text evidence="1">The sequence shown here is derived from an EMBL/GenBank/DDBJ whole genome shotgun (WGS) entry which is preliminary data.</text>
</comment>
<reference evidence="1" key="2">
    <citation type="journal article" date="2021" name="Sci. Rep.">
        <title>The distribution of antibiotic resistance genes in chicken gut microbiota commensals.</title>
        <authorList>
            <person name="Juricova H."/>
            <person name="Matiasovicova J."/>
            <person name="Kubasova T."/>
            <person name="Cejkova D."/>
            <person name="Rychlik I."/>
        </authorList>
    </citation>
    <scope>NUCLEOTIDE SEQUENCE</scope>
    <source>
        <strain evidence="1">An582</strain>
    </source>
</reference>
<dbReference type="RefSeq" id="WP_243426149.1">
    <property type="nucleotide sequence ID" value="NZ_JACJKS010000006.1"/>
</dbReference>
<evidence type="ECO:0000313" key="2">
    <source>
        <dbReference type="Proteomes" id="UP000705508"/>
    </source>
</evidence>
<sequence length="178" mass="20554">MGVTAMKRNILCILLLFGIVVCMTGCNINNIFKTEEEKNDEKCQQIIMAIENHDADALKGLFSETALHETSDFSEGCDYLFSEYHGTVESIKRTRYSSNTHYESGKHAREIDCEYEITTSEETYFLYFNDWESNTIDPEKEGLYSVKMVTLEIKDNTENFDPGSRNKRAGIYYPAWDE</sequence>
<dbReference type="Gene3D" id="3.10.450.50">
    <property type="match status" value="1"/>
</dbReference>